<keyword evidence="8" id="KW-0472">Membrane</keyword>
<dbReference type="RefSeq" id="XP_053537933.1">
    <property type="nucleotide sequence ID" value="XM_053681958.1"/>
</dbReference>
<dbReference type="Pfam" id="PF03803">
    <property type="entry name" value="Scramblase"/>
    <property type="match status" value="1"/>
</dbReference>
<keyword evidence="12" id="KW-1185">Reference proteome</keyword>
<dbReference type="GeneID" id="108267626"/>
<keyword evidence="5" id="KW-0812">Transmembrane</keyword>
<sequence>MYGRGELPGPTGTVPINPVSTTAYCTDPHDNSFSNGQIPLPPGFVPHQVPAMMAFPPGYVQRQIPTIMPVPQRPPGCPPGLEYLTQVDQLLVHQKVELIEAIFGWETNNQYVVKNNVGQQVLLAVEESDVCTRIVCCSGRSFTIHVRDNMGQEVLTLTRPLKCSSCWFPCCLQELEVQVPPGTAIGYVMQDWHPYLPKFTIRDERKRAVLRIVGPFCDCNCCSDVVFKVTSLDEALVIGRISKQWAGLDTEMFTDADHFGVQFPMDLDVKIKAVVLAACFLIDFMFFEHSPNQD</sequence>
<dbReference type="InterPro" id="IPR005552">
    <property type="entry name" value="Scramblase"/>
</dbReference>
<keyword evidence="7" id="KW-1133">Transmembrane helix</keyword>
<evidence type="ECO:0000256" key="8">
    <source>
        <dbReference type="ARBA" id="ARBA00023136"/>
    </source>
</evidence>
<dbReference type="OrthoDB" id="191150at2759"/>
<evidence type="ECO:0000256" key="6">
    <source>
        <dbReference type="ARBA" id="ARBA00022837"/>
    </source>
</evidence>
<evidence type="ECO:0000256" key="10">
    <source>
        <dbReference type="ARBA" id="ARBA00023288"/>
    </source>
</evidence>
<gene>
    <name evidence="13" type="primary">LOC108267626</name>
</gene>
<dbReference type="SUPFAM" id="SSF54518">
    <property type="entry name" value="Tubby C-terminal domain-like"/>
    <property type="match status" value="1"/>
</dbReference>
<reference evidence="12" key="1">
    <citation type="journal article" date="2016" name="Nat. Commun.">
        <title>The channel catfish genome sequence provides insights into the evolution of scale formation in teleosts.</title>
        <authorList>
            <person name="Liu Z."/>
            <person name="Liu S."/>
            <person name="Yao J."/>
            <person name="Bao L."/>
            <person name="Zhang J."/>
            <person name="Li Y."/>
            <person name="Jiang C."/>
            <person name="Sun L."/>
            <person name="Wang R."/>
            <person name="Zhang Y."/>
            <person name="Zhou T."/>
            <person name="Zeng Q."/>
            <person name="Fu Q."/>
            <person name="Gao S."/>
            <person name="Li N."/>
            <person name="Koren S."/>
            <person name="Jiang Y."/>
            <person name="Zimin A."/>
            <person name="Xu P."/>
            <person name="Phillippy A.M."/>
            <person name="Geng X."/>
            <person name="Song L."/>
            <person name="Sun F."/>
            <person name="Li C."/>
            <person name="Wang X."/>
            <person name="Chen A."/>
            <person name="Jin Y."/>
            <person name="Yuan Z."/>
            <person name="Yang Y."/>
            <person name="Tan S."/>
            <person name="Peatman E."/>
            <person name="Lu J."/>
            <person name="Qin Z."/>
            <person name="Dunham R."/>
            <person name="Li Z."/>
            <person name="Sonstegard T."/>
            <person name="Feng J."/>
            <person name="Danzmann R.G."/>
            <person name="Schroeder S."/>
            <person name="Scheffler B."/>
            <person name="Duke M.V."/>
            <person name="Ballard L."/>
            <person name="Kucuktas H."/>
            <person name="Kaltenboeck L."/>
            <person name="Liu H."/>
            <person name="Armbruster J."/>
            <person name="Xie Y."/>
            <person name="Kirby M.L."/>
            <person name="Tian Y."/>
            <person name="Flanagan M.E."/>
            <person name="Mu W."/>
            <person name="Waldbieser G.C."/>
        </authorList>
    </citation>
    <scope>NUCLEOTIDE SEQUENCE [LARGE SCALE GENOMIC DNA]</scope>
    <source>
        <strain evidence="12">SDA103</strain>
    </source>
</reference>
<evidence type="ECO:0000256" key="2">
    <source>
        <dbReference type="ARBA" id="ARBA00004606"/>
    </source>
</evidence>
<evidence type="ECO:0000256" key="5">
    <source>
        <dbReference type="ARBA" id="ARBA00022692"/>
    </source>
</evidence>
<organism evidence="12 13">
    <name type="scientific">Ictalurus punctatus</name>
    <name type="common">Channel catfish</name>
    <name type="synonym">Silurus punctatus</name>
    <dbReference type="NCBI Taxonomy" id="7998"/>
    <lineage>
        <taxon>Eukaryota</taxon>
        <taxon>Metazoa</taxon>
        <taxon>Chordata</taxon>
        <taxon>Craniata</taxon>
        <taxon>Vertebrata</taxon>
        <taxon>Euteleostomi</taxon>
        <taxon>Actinopterygii</taxon>
        <taxon>Neopterygii</taxon>
        <taxon>Teleostei</taxon>
        <taxon>Ostariophysi</taxon>
        <taxon>Siluriformes</taxon>
        <taxon>Ictaluridae</taxon>
        <taxon>Ictalurus</taxon>
    </lineage>
</organism>
<dbReference type="GO" id="GO:0017128">
    <property type="term" value="F:phospholipid scramblase activity"/>
    <property type="evidence" value="ECO:0007669"/>
    <property type="project" value="InterPro"/>
</dbReference>
<keyword evidence="6 11" id="KW-0106">Calcium</keyword>
<evidence type="ECO:0000313" key="12">
    <source>
        <dbReference type="Proteomes" id="UP000221080"/>
    </source>
</evidence>
<keyword evidence="10 11" id="KW-0449">Lipoprotein</keyword>
<comment type="subcellular location">
    <subcellularLocation>
        <location evidence="2">Membrane</location>
        <topology evidence="2">Single-pass type II membrane protein</topology>
    </subcellularLocation>
</comment>
<evidence type="ECO:0000313" key="13">
    <source>
        <dbReference type="RefSeq" id="XP_053537933.1"/>
    </source>
</evidence>
<dbReference type="KEGG" id="ipu:108267626"/>
<comment type="function">
    <text evidence="11">May mediate accelerated ATP-independent bidirectional transbilayer migration of phospholipids upon binding calcium ions that results in a loss of phospholipid asymmetry in the plasma membrane.</text>
</comment>
<evidence type="ECO:0000256" key="7">
    <source>
        <dbReference type="ARBA" id="ARBA00022989"/>
    </source>
</evidence>
<dbReference type="PANTHER" id="PTHR23248:SF38">
    <property type="entry name" value="PHOSPHOLIPID SCRAMBLASE 1"/>
    <property type="match status" value="1"/>
</dbReference>
<dbReference type="AlphaFoldDB" id="A0A9F7TJT0"/>
<evidence type="ECO:0000256" key="1">
    <source>
        <dbReference type="ARBA" id="ARBA00001913"/>
    </source>
</evidence>
<name>A0A9F7TJT0_ICTPU</name>
<evidence type="ECO:0000256" key="3">
    <source>
        <dbReference type="ARBA" id="ARBA00005350"/>
    </source>
</evidence>
<evidence type="ECO:0000256" key="11">
    <source>
        <dbReference type="RuleBase" id="RU363116"/>
    </source>
</evidence>
<keyword evidence="9 11" id="KW-0564">Palmitate</keyword>
<keyword evidence="4" id="KW-0597">Phosphoprotein</keyword>
<reference evidence="13" key="2">
    <citation type="submission" date="2025-08" db="UniProtKB">
        <authorList>
            <consortium name="RefSeq"/>
        </authorList>
    </citation>
    <scope>IDENTIFICATION</scope>
    <source>
        <tissue evidence="13">Blood</tissue>
    </source>
</reference>
<comment type="similarity">
    <text evidence="3 11">Belongs to the phospholipid scramblase family.</text>
</comment>
<accession>A0A9F7TJT0</accession>
<dbReference type="GO" id="GO:0005886">
    <property type="term" value="C:plasma membrane"/>
    <property type="evidence" value="ECO:0007669"/>
    <property type="project" value="TreeGrafter"/>
</dbReference>
<protein>
    <recommendedName>
        <fullName evidence="11">Phospholipid scramblase</fullName>
    </recommendedName>
</protein>
<dbReference type="InterPro" id="IPR025659">
    <property type="entry name" value="Tubby-like_C"/>
</dbReference>
<evidence type="ECO:0000256" key="4">
    <source>
        <dbReference type="ARBA" id="ARBA00022553"/>
    </source>
</evidence>
<comment type="cofactor">
    <cofactor evidence="1 11">
        <name>Ca(2+)</name>
        <dbReference type="ChEBI" id="CHEBI:29108"/>
    </cofactor>
</comment>
<evidence type="ECO:0000256" key="9">
    <source>
        <dbReference type="ARBA" id="ARBA00023139"/>
    </source>
</evidence>
<proteinExistence type="inferred from homology"/>
<dbReference type="Proteomes" id="UP000221080">
    <property type="component" value="Chromosome 7"/>
</dbReference>
<dbReference type="PANTHER" id="PTHR23248">
    <property type="entry name" value="PHOSPHOLIPID SCRAMBLASE-RELATED"/>
    <property type="match status" value="1"/>
</dbReference>